<dbReference type="AlphaFoldDB" id="A0AAD7XS38"/>
<keyword evidence="4" id="KW-1185">Reference proteome</keyword>
<dbReference type="Proteomes" id="UP001230188">
    <property type="component" value="Unassembled WGS sequence"/>
</dbReference>
<organism evidence="3 4">
    <name type="scientific">Chrysophaeum taylorii</name>
    <dbReference type="NCBI Taxonomy" id="2483200"/>
    <lineage>
        <taxon>Eukaryota</taxon>
        <taxon>Sar</taxon>
        <taxon>Stramenopiles</taxon>
        <taxon>Ochrophyta</taxon>
        <taxon>Pelagophyceae</taxon>
        <taxon>Pelagomonadales</taxon>
        <taxon>Pelagomonadaceae</taxon>
        <taxon>Chrysophaeum</taxon>
    </lineage>
</organism>
<dbReference type="PANTHER" id="PTHR13194:SF19">
    <property type="entry name" value="NAD(P)-BINDING ROSSMANN-FOLD SUPERFAMILY PROTEIN"/>
    <property type="match status" value="1"/>
</dbReference>
<dbReference type="SUPFAM" id="SSF49785">
    <property type="entry name" value="Galactose-binding domain-like"/>
    <property type="match status" value="1"/>
</dbReference>
<evidence type="ECO:0000259" key="2">
    <source>
        <dbReference type="Pfam" id="PF08547"/>
    </source>
</evidence>
<protein>
    <recommendedName>
        <fullName evidence="2">NADH:ubiquinone oxidoreductase intermediate-associated protein 30 domain-containing protein</fullName>
    </recommendedName>
</protein>
<evidence type="ECO:0000313" key="3">
    <source>
        <dbReference type="EMBL" id="KAJ8614295.1"/>
    </source>
</evidence>
<dbReference type="Pfam" id="PF08547">
    <property type="entry name" value="CIA30"/>
    <property type="match status" value="1"/>
</dbReference>
<comment type="similarity">
    <text evidence="1">Belongs to the CIA30 family.</text>
</comment>
<gene>
    <name evidence="3" type="ORF">CTAYLR_001186</name>
</gene>
<name>A0AAD7XS38_9STRA</name>
<dbReference type="PANTHER" id="PTHR13194">
    <property type="entry name" value="COMPLEX I INTERMEDIATE-ASSOCIATED PROTEIN 30"/>
    <property type="match status" value="1"/>
</dbReference>
<dbReference type="GO" id="GO:0010257">
    <property type="term" value="P:NADH dehydrogenase complex assembly"/>
    <property type="evidence" value="ECO:0007669"/>
    <property type="project" value="TreeGrafter"/>
</dbReference>
<dbReference type="InterPro" id="IPR013857">
    <property type="entry name" value="NADH-UbQ_OxRdtase-assoc_prot30"/>
</dbReference>
<evidence type="ECO:0000313" key="4">
    <source>
        <dbReference type="Proteomes" id="UP001230188"/>
    </source>
</evidence>
<dbReference type="InterPro" id="IPR008979">
    <property type="entry name" value="Galactose-bd-like_sf"/>
</dbReference>
<accession>A0AAD7XS38</accession>
<dbReference type="InterPro" id="IPR039131">
    <property type="entry name" value="NDUFAF1"/>
</dbReference>
<evidence type="ECO:0000256" key="1">
    <source>
        <dbReference type="ARBA" id="ARBA00007884"/>
    </source>
</evidence>
<proteinExistence type="inferred from homology"/>
<dbReference type="EMBL" id="JAQMWT010000009">
    <property type="protein sequence ID" value="KAJ8614295.1"/>
    <property type="molecule type" value="Genomic_DNA"/>
</dbReference>
<feature type="domain" description="NADH:ubiquinone oxidoreductase intermediate-associated protein 30" evidence="2">
    <location>
        <begin position="57"/>
        <end position="225"/>
    </location>
</feature>
<reference evidence="3" key="1">
    <citation type="submission" date="2023-01" db="EMBL/GenBank/DDBJ databases">
        <title>Metagenome sequencing of chrysophaentin producing Chrysophaeum taylorii.</title>
        <authorList>
            <person name="Davison J."/>
            <person name="Bewley C."/>
        </authorList>
    </citation>
    <scope>NUCLEOTIDE SEQUENCE</scope>
    <source>
        <strain evidence="3">NIES-1699</strain>
    </source>
</reference>
<dbReference type="GO" id="GO:0051082">
    <property type="term" value="F:unfolded protein binding"/>
    <property type="evidence" value="ECO:0007669"/>
    <property type="project" value="TreeGrafter"/>
</dbReference>
<sequence length="387" mass="42089">MAAVSTTPAVAFATTAVPTRWLASYEITSEPLPGTTSSPPWLSAGAEMVTTEASLVQFRGPDALNLFERIDDVVMGGVSSSSVRQAEGRAVWSGIVRVEGGGFCGARTKPFVDPLDLSGFDGLYVDAKTSDDKPRSWKLTLRCSRDRGEVVYNAEVDLKSSSSSRSKVLVPFSAFRLVRGPRPLAGAPPLTKVDLEKVFGFGLTCSKFGPSGDVLEDFQPGFFAVDLYGIGVFGEQGAVAPTPPVADAAVRSNPNSANRAGLFKLLKPLSRFVFSEEARRRKRVRELLVQRGSATTMFGARFKGQRIVKRGYRGLSFERADLEGLSQLFKDGLRALLAPALRFLFRTIFLATRQANILKKKTSALLALLSRPLPKRPSPTKRQQLIR</sequence>
<comment type="caution">
    <text evidence="3">The sequence shown here is derived from an EMBL/GenBank/DDBJ whole genome shotgun (WGS) entry which is preliminary data.</text>
</comment>